<evidence type="ECO:0000313" key="1">
    <source>
        <dbReference type="EMBL" id="MRX77143.1"/>
    </source>
</evidence>
<name>A0A7K0FZW8_9SPHI</name>
<dbReference type="EMBL" id="WKKH01000020">
    <property type="protein sequence ID" value="MRX77143.1"/>
    <property type="molecule type" value="Genomic_DNA"/>
</dbReference>
<keyword evidence="1" id="KW-0560">Oxidoreductase</keyword>
<dbReference type="RefSeq" id="WP_154281382.1">
    <property type="nucleotide sequence ID" value="NZ_JBHUJQ010000001.1"/>
</dbReference>
<dbReference type="GO" id="GO:0051213">
    <property type="term" value="F:dioxygenase activity"/>
    <property type="evidence" value="ECO:0007669"/>
    <property type="project" value="UniProtKB-KW"/>
</dbReference>
<dbReference type="SUPFAM" id="SSF51197">
    <property type="entry name" value="Clavaminate synthase-like"/>
    <property type="match status" value="1"/>
</dbReference>
<reference evidence="1 2" key="1">
    <citation type="submission" date="2019-11" db="EMBL/GenBank/DDBJ databases">
        <title>Pedobacter petrophilus genome.</title>
        <authorList>
            <person name="Feldbauer M.J."/>
            <person name="Newman J.D."/>
        </authorList>
    </citation>
    <scope>NUCLEOTIDE SEQUENCE [LARGE SCALE GENOMIC DNA]</scope>
    <source>
        <strain evidence="1 2">LMG 29686</strain>
    </source>
</reference>
<dbReference type="PANTHER" id="PTHR12463:SF1">
    <property type="entry name" value="2-OXOGLUTARATE AND FE-DEPENDENT OXYGENASE FAMILY PROTEIN"/>
    <property type="match status" value="1"/>
</dbReference>
<comment type="caution">
    <text evidence="1">The sequence shown here is derived from an EMBL/GenBank/DDBJ whole genome shotgun (WGS) entry which is preliminary data.</text>
</comment>
<gene>
    <name evidence="1" type="ORF">GJU39_13705</name>
</gene>
<protein>
    <submittedName>
        <fullName evidence="1">Alpha-ketoglutarate-dependent dioxygenase AlkB</fullName>
    </submittedName>
</protein>
<accession>A0A7K0FZW8</accession>
<dbReference type="PANTHER" id="PTHR12463">
    <property type="entry name" value="OXYGENASE-RELATED"/>
    <property type="match status" value="1"/>
</dbReference>
<dbReference type="Proteomes" id="UP000487757">
    <property type="component" value="Unassembled WGS sequence"/>
</dbReference>
<dbReference type="InterPro" id="IPR037151">
    <property type="entry name" value="AlkB-like_sf"/>
</dbReference>
<dbReference type="InterPro" id="IPR032857">
    <property type="entry name" value="ALKBH4"/>
</dbReference>
<keyword evidence="2" id="KW-1185">Reference proteome</keyword>
<dbReference type="OrthoDB" id="278699at2"/>
<keyword evidence="1" id="KW-0223">Dioxygenase</keyword>
<dbReference type="GO" id="GO:0070988">
    <property type="term" value="P:demethylation"/>
    <property type="evidence" value="ECO:0007669"/>
    <property type="project" value="InterPro"/>
</dbReference>
<organism evidence="1 2">
    <name type="scientific">Pedobacter petrophilus</name>
    <dbReference type="NCBI Taxonomy" id="1908241"/>
    <lineage>
        <taxon>Bacteria</taxon>
        <taxon>Pseudomonadati</taxon>
        <taxon>Bacteroidota</taxon>
        <taxon>Sphingobacteriia</taxon>
        <taxon>Sphingobacteriales</taxon>
        <taxon>Sphingobacteriaceae</taxon>
        <taxon>Pedobacter</taxon>
    </lineage>
</organism>
<sequence>MQTLFPLAPILPDGFLYLEDFISLAQEQQLLAAVKALPLHTMIFQGFETKRLVENFGYDYHFDSRKISAGKPIPAAFSFLIELVADFLSCKLEDFQELLVTAYPPGAVINRRRDAPFEMIAGISLSADFVFRLRPYARAKQGRKSTRSLYLLSGVAREEWEHSTMPVLLPGIQSPLP</sequence>
<dbReference type="Gene3D" id="2.60.120.590">
    <property type="entry name" value="Alpha-ketoglutarate-dependent dioxygenase AlkB-like"/>
    <property type="match status" value="1"/>
</dbReference>
<evidence type="ECO:0000313" key="2">
    <source>
        <dbReference type="Proteomes" id="UP000487757"/>
    </source>
</evidence>
<dbReference type="GO" id="GO:0032451">
    <property type="term" value="F:demethylase activity"/>
    <property type="evidence" value="ECO:0007669"/>
    <property type="project" value="TreeGrafter"/>
</dbReference>
<proteinExistence type="predicted"/>
<dbReference type="AlphaFoldDB" id="A0A7K0FZW8"/>